<feature type="compositionally biased region" description="Polar residues" evidence="13">
    <location>
        <begin position="132"/>
        <end position="149"/>
    </location>
</feature>
<keyword evidence="18" id="KW-1185">Reference proteome</keyword>
<keyword evidence="8 14" id="KW-1133">Transmembrane helix</keyword>
<dbReference type="Proteomes" id="UP001501940">
    <property type="component" value="Chromosome 10"/>
</dbReference>
<dbReference type="InterPro" id="IPR036259">
    <property type="entry name" value="MFS_trans_sf"/>
</dbReference>
<dbReference type="Pfam" id="PF07303">
    <property type="entry name" value="Occludin_ELL"/>
    <property type="match status" value="1"/>
</dbReference>
<feature type="region of interest" description="Disordered" evidence="13">
    <location>
        <begin position="1"/>
        <end position="73"/>
    </location>
</feature>
<evidence type="ECO:0000256" key="10">
    <source>
        <dbReference type="ARBA" id="ARBA00023136"/>
    </source>
</evidence>
<dbReference type="GO" id="GO:0070830">
    <property type="term" value="P:bicellular tight junction assembly"/>
    <property type="evidence" value="ECO:0007669"/>
    <property type="project" value="TreeGrafter"/>
</dbReference>
<evidence type="ECO:0000256" key="1">
    <source>
        <dbReference type="ARBA" id="ARBA00004435"/>
    </source>
</evidence>
<feature type="region of interest" description="Disordered" evidence="13">
    <location>
        <begin position="92"/>
        <end position="120"/>
    </location>
</feature>
<evidence type="ECO:0000256" key="13">
    <source>
        <dbReference type="SAM" id="MobiDB-lite"/>
    </source>
</evidence>
<organism evidence="17 18">
    <name type="scientific">Amphiprion ocellaris</name>
    <name type="common">Clown anemonefish</name>
    <dbReference type="NCBI Taxonomy" id="80972"/>
    <lineage>
        <taxon>Eukaryota</taxon>
        <taxon>Metazoa</taxon>
        <taxon>Chordata</taxon>
        <taxon>Craniata</taxon>
        <taxon>Vertebrata</taxon>
        <taxon>Euteleostomi</taxon>
        <taxon>Actinopterygii</taxon>
        <taxon>Neopterygii</taxon>
        <taxon>Teleostei</taxon>
        <taxon>Neoteleostei</taxon>
        <taxon>Acanthomorphata</taxon>
        <taxon>Ovalentaria</taxon>
        <taxon>Pomacentridae</taxon>
        <taxon>Amphiprion</taxon>
    </lineage>
</organism>
<dbReference type="PROSITE" id="PS51225">
    <property type="entry name" value="MARVEL"/>
    <property type="match status" value="1"/>
</dbReference>
<dbReference type="PROSITE" id="PS51980">
    <property type="entry name" value="OCEL"/>
    <property type="match status" value="1"/>
</dbReference>
<evidence type="ECO:0000259" key="16">
    <source>
        <dbReference type="PROSITE" id="PS51980"/>
    </source>
</evidence>
<dbReference type="AlphaFoldDB" id="A0A3Q1C220"/>
<evidence type="ECO:0000256" key="3">
    <source>
        <dbReference type="ARBA" id="ARBA00009171"/>
    </source>
</evidence>
<dbReference type="InterPro" id="IPR010844">
    <property type="entry name" value="Occludin_ELL"/>
</dbReference>
<reference evidence="17 18" key="1">
    <citation type="submission" date="2022-01" db="EMBL/GenBank/DDBJ databases">
        <title>A chromosome-scale genome assembly of the false clownfish, Amphiprion ocellaris.</title>
        <authorList>
            <person name="Ryu T."/>
        </authorList>
    </citation>
    <scope>NUCLEOTIDE SEQUENCE [LARGE SCALE GENOMIC DNA]</scope>
</reference>
<keyword evidence="10 11" id="KW-0472">Membrane</keyword>
<dbReference type="STRING" id="80972.ENSAOCP00000014511"/>
<dbReference type="CTD" id="563081"/>
<dbReference type="PANTHER" id="PTHR23288">
    <property type="entry name" value="OCCLUDIN AND RNA POLYMERASE II ELONGATION FACTOR ELL"/>
    <property type="match status" value="1"/>
</dbReference>
<feature type="region of interest" description="Disordered" evidence="13">
    <location>
        <begin position="131"/>
        <end position="150"/>
    </location>
</feature>
<name>A0A3Q1C220_AMPOC</name>
<dbReference type="Gene3D" id="6.10.140.340">
    <property type="match status" value="1"/>
</dbReference>
<evidence type="ECO:0000256" key="6">
    <source>
        <dbReference type="ARBA" id="ARBA00022692"/>
    </source>
</evidence>
<evidence type="ECO:0000259" key="15">
    <source>
        <dbReference type="PROSITE" id="PS51225"/>
    </source>
</evidence>
<keyword evidence="9" id="KW-0175">Coiled coil</keyword>
<feature type="transmembrane region" description="Helical" evidence="14">
    <location>
        <begin position="250"/>
        <end position="274"/>
    </location>
</feature>
<evidence type="ECO:0000313" key="17">
    <source>
        <dbReference type="Ensembl" id="ENSAOCP00000014511.2"/>
    </source>
</evidence>
<feature type="domain" description="MARVEL" evidence="15">
    <location>
        <begin position="188"/>
        <end position="362"/>
    </location>
</feature>
<dbReference type="GO" id="GO:0016324">
    <property type="term" value="C:apical plasma membrane"/>
    <property type="evidence" value="ECO:0007669"/>
    <property type="project" value="TreeGrafter"/>
</dbReference>
<evidence type="ECO:0000313" key="18">
    <source>
        <dbReference type="Proteomes" id="UP001501940"/>
    </source>
</evidence>
<dbReference type="GO" id="GO:0031410">
    <property type="term" value="C:cytoplasmic vesicle"/>
    <property type="evidence" value="ECO:0007669"/>
    <property type="project" value="TreeGrafter"/>
</dbReference>
<sequence length="558" mass="63836">MKSLSSKFKRQEDGSDVGSSTSSKTPIRDPPVPVWVTHTPIPDNINDVGDDDADSTSSTPPYAEEENSDIKGTMKDRLKSLIPQSWSSIIHKRTKESDSEASTTGIQILPNGTRVSPPVSPLLERRNWAESIGSSSQNSQKPLLRQSPTDDLFYHGPREESLLTSIHPAEYYAEKVEVYKQKYSYLKSWPGLLRLLAGIQLLFGGMVIACVIAYIQKDSEWSNSYGLYNGAYNNGFGISGYSYRGPMTPFILAVAGVSWVITLCLLVMGMTMYYRTILLDSPWWPLTEAFINVALFLLYMAAGIVYLNDLNRGGLCYTTIGVNPIMANLCRVDGGQMAGTAFIFINMTLYLASFLVCLKMWRHEAARMERQYFENQTQEEFHQSIPLNPKKKKRISFRDETDKPLNKNHNNQQTLLHEVQKNPDSLNAASASAYIPKVHIIADYIMKYPEISCVEEREKYRAVFNDQYQEYKDLHRDISTTLDKFRELDAMMEQLPKEGKSHKDQQRIQSILKKYRQKKTDPAFLEKKERYDYLKAKLSHIKNRIRTFDQENPTNDRI</sequence>
<evidence type="ECO:0000256" key="14">
    <source>
        <dbReference type="SAM" id="Phobius"/>
    </source>
</evidence>
<dbReference type="InterPro" id="IPR008253">
    <property type="entry name" value="Marvel"/>
</dbReference>
<dbReference type="GeneTree" id="ENSGT00940000166235"/>
<evidence type="ECO:0000256" key="12">
    <source>
        <dbReference type="PROSITE-ProRule" id="PRU01324"/>
    </source>
</evidence>
<dbReference type="GO" id="GO:0005923">
    <property type="term" value="C:bicellular tight junction"/>
    <property type="evidence" value="ECO:0007669"/>
    <property type="project" value="UniProtKB-SubCell"/>
</dbReference>
<feature type="transmembrane region" description="Helical" evidence="14">
    <location>
        <begin position="192"/>
        <end position="215"/>
    </location>
</feature>
<evidence type="ECO:0000256" key="4">
    <source>
        <dbReference type="ARBA" id="ARBA00022427"/>
    </source>
</evidence>
<dbReference type="PANTHER" id="PTHR23288:SF37">
    <property type="entry name" value="OCCLUDIN_ELL DOMAIN-CONTAINING PROTEIN 1"/>
    <property type="match status" value="1"/>
</dbReference>
<comment type="subcellular location">
    <subcellularLocation>
        <location evidence="1">Cell junction</location>
        <location evidence="1">Tight junction</location>
    </subcellularLocation>
    <subcellularLocation>
        <location evidence="2">Cell membrane</location>
        <topology evidence="2">Multi-pass membrane protein</topology>
    </subcellularLocation>
</comment>
<dbReference type="SUPFAM" id="SSF103473">
    <property type="entry name" value="MFS general substrate transporter"/>
    <property type="match status" value="1"/>
</dbReference>
<dbReference type="SUPFAM" id="SSF144292">
    <property type="entry name" value="occludin/ELL-like"/>
    <property type="match status" value="1"/>
</dbReference>
<keyword evidence="4" id="KW-0796">Tight junction</keyword>
<comment type="similarity">
    <text evidence="3 12">Belongs to the ELL/occludin family.</text>
</comment>
<keyword evidence="5" id="KW-1003">Cell membrane</keyword>
<keyword evidence="6 11" id="KW-0812">Transmembrane</keyword>
<evidence type="ECO:0000256" key="8">
    <source>
        <dbReference type="ARBA" id="ARBA00022989"/>
    </source>
</evidence>
<evidence type="ECO:0000256" key="2">
    <source>
        <dbReference type="ARBA" id="ARBA00004651"/>
    </source>
</evidence>
<accession>A0A3Q1C220</accession>
<proteinExistence type="inferred from homology"/>
<reference evidence="17" key="3">
    <citation type="submission" date="2025-09" db="UniProtKB">
        <authorList>
            <consortium name="Ensembl"/>
        </authorList>
    </citation>
    <scope>IDENTIFICATION</scope>
</reference>
<dbReference type="OMA" id="YSYRGPM"/>
<evidence type="ECO:0000256" key="5">
    <source>
        <dbReference type="ARBA" id="ARBA00022475"/>
    </source>
</evidence>
<dbReference type="Ensembl" id="ENSAOCT00000022880.2">
    <property type="protein sequence ID" value="ENSAOCP00000014511.2"/>
    <property type="gene ID" value="ENSAOCG00000019183.2"/>
</dbReference>
<dbReference type="RefSeq" id="XP_023123455.2">
    <property type="nucleotide sequence ID" value="XM_023267687.3"/>
</dbReference>
<dbReference type="GeneID" id="111566878"/>
<dbReference type="InterPro" id="IPR031176">
    <property type="entry name" value="ELL/occludin"/>
</dbReference>
<reference evidence="17" key="2">
    <citation type="submission" date="2025-08" db="UniProtKB">
        <authorList>
            <consortium name="Ensembl"/>
        </authorList>
    </citation>
    <scope>IDENTIFICATION</scope>
</reference>
<protein>
    <submittedName>
        <fullName evidence="17">Uncharacterized protein</fullName>
    </submittedName>
</protein>
<evidence type="ECO:0000256" key="9">
    <source>
        <dbReference type="ARBA" id="ARBA00023054"/>
    </source>
</evidence>
<feature type="transmembrane region" description="Helical" evidence="14">
    <location>
        <begin position="341"/>
        <end position="361"/>
    </location>
</feature>
<dbReference type="KEGG" id="aoce:111566878"/>
<feature type="transmembrane region" description="Helical" evidence="14">
    <location>
        <begin position="286"/>
        <end position="307"/>
    </location>
</feature>
<feature type="domain" description="OCEL" evidence="16">
    <location>
        <begin position="442"/>
        <end position="553"/>
    </location>
</feature>
<keyword evidence="7" id="KW-0965">Cell junction</keyword>
<evidence type="ECO:0000256" key="7">
    <source>
        <dbReference type="ARBA" id="ARBA00022949"/>
    </source>
</evidence>
<evidence type="ECO:0000256" key="11">
    <source>
        <dbReference type="PROSITE-ProRule" id="PRU00581"/>
    </source>
</evidence>
<dbReference type="Pfam" id="PF01284">
    <property type="entry name" value="MARVEL"/>
    <property type="match status" value="1"/>
</dbReference>